<proteinExistence type="predicted"/>
<name>A0A397J2I4_9GLOM</name>
<dbReference type="AlphaFoldDB" id="A0A397J2I4"/>
<keyword evidence="3" id="KW-1185">Reference proteome</keyword>
<gene>
    <name evidence="2" type="ORF">Glove_130g187</name>
</gene>
<evidence type="ECO:0000313" key="3">
    <source>
        <dbReference type="Proteomes" id="UP000266861"/>
    </source>
</evidence>
<evidence type="ECO:0000313" key="2">
    <source>
        <dbReference type="EMBL" id="RHZ80908.1"/>
    </source>
</evidence>
<dbReference type="EMBL" id="PQFF01000121">
    <property type="protein sequence ID" value="RHZ80908.1"/>
    <property type="molecule type" value="Genomic_DNA"/>
</dbReference>
<dbReference type="Proteomes" id="UP000266861">
    <property type="component" value="Unassembled WGS sequence"/>
</dbReference>
<dbReference type="OrthoDB" id="5464at2759"/>
<feature type="region of interest" description="Disordered" evidence="1">
    <location>
        <begin position="16"/>
        <end position="43"/>
    </location>
</feature>
<comment type="caution">
    <text evidence="2">The sequence shown here is derived from an EMBL/GenBank/DDBJ whole genome shotgun (WGS) entry which is preliminary data.</text>
</comment>
<evidence type="ECO:0000256" key="1">
    <source>
        <dbReference type="SAM" id="MobiDB-lite"/>
    </source>
</evidence>
<accession>A0A397J2I4</accession>
<organism evidence="2 3">
    <name type="scientific">Diversispora epigaea</name>
    <dbReference type="NCBI Taxonomy" id="1348612"/>
    <lineage>
        <taxon>Eukaryota</taxon>
        <taxon>Fungi</taxon>
        <taxon>Fungi incertae sedis</taxon>
        <taxon>Mucoromycota</taxon>
        <taxon>Glomeromycotina</taxon>
        <taxon>Glomeromycetes</taxon>
        <taxon>Diversisporales</taxon>
        <taxon>Diversisporaceae</taxon>
        <taxon>Diversispora</taxon>
    </lineage>
</organism>
<reference evidence="2 3" key="1">
    <citation type="submission" date="2018-08" db="EMBL/GenBank/DDBJ databases">
        <title>Genome and evolution of the arbuscular mycorrhizal fungus Diversispora epigaea (formerly Glomus versiforme) and its bacterial endosymbionts.</title>
        <authorList>
            <person name="Sun X."/>
            <person name="Fei Z."/>
            <person name="Harrison M."/>
        </authorList>
    </citation>
    <scope>NUCLEOTIDE SEQUENCE [LARGE SCALE GENOMIC DNA]</scope>
    <source>
        <strain evidence="2 3">IT104</strain>
    </source>
</reference>
<feature type="compositionally biased region" description="Basic and acidic residues" evidence="1">
    <location>
        <begin position="24"/>
        <end position="36"/>
    </location>
</feature>
<sequence>MDSSEKDEIDFISVKLASKSNPHNSEEGKREERDESSGGGGRDAIVFNTYQIYLKDSFLRLRRLHDGMIPTQNTDILVHTPYNGAVGFLLNELYKNNILSFFIASQIKNQ</sequence>
<protein>
    <submittedName>
        <fullName evidence="2">Uncharacterized protein</fullName>
    </submittedName>
</protein>